<dbReference type="Proteomes" id="UP000054477">
    <property type="component" value="Unassembled WGS sequence"/>
</dbReference>
<dbReference type="EMBL" id="KN838876">
    <property type="protein sequence ID" value="KIJ92920.1"/>
    <property type="molecule type" value="Genomic_DNA"/>
</dbReference>
<organism evidence="1 2">
    <name type="scientific">Laccaria amethystina LaAM-08-1</name>
    <dbReference type="NCBI Taxonomy" id="1095629"/>
    <lineage>
        <taxon>Eukaryota</taxon>
        <taxon>Fungi</taxon>
        <taxon>Dikarya</taxon>
        <taxon>Basidiomycota</taxon>
        <taxon>Agaricomycotina</taxon>
        <taxon>Agaricomycetes</taxon>
        <taxon>Agaricomycetidae</taxon>
        <taxon>Agaricales</taxon>
        <taxon>Agaricineae</taxon>
        <taxon>Hydnangiaceae</taxon>
        <taxon>Laccaria</taxon>
    </lineage>
</organism>
<reference evidence="1 2" key="1">
    <citation type="submission" date="2014-04" db="EMBL/GenBank/DDBJ databases">
        <authorList>
            <consortium name="DOE Joint Genome Institute"/>
            <person name="Kuo A."/>
            <person name="Kohler A."/>
            <person name="Nagy L.G."/>
            <person name="Floudas D."/>
            <person name="Copeland A."/>
            <person name="Barry K.W."/>
            <person name="Cichocki N."/>
            <person name="Veneault-Fourrey C."/>
            <person name="LaButti K."/>
            <person name="Lindquist E.A."/>
            <person name="Lipzen A."/>
            <person name="Lundell T."/>
            <person name="Morin E."/>
            <person name="Murat C."/>
            <person name="Sun H."/>
            <person name="Tunlid A."/>
            <person name="Henrissat B."/>
            <person name="Grigoriev I.V."/>
            <person name="Hibbett D.S."/>
            <person name="Martin F."/>
            <person name="Nordberg H.P."/>
            <person name="Cantor M.N."/>
            <person name="Hua S.X."/>
        </authorList>
    </citation>
    <scope>NUCLEOTIDE SEQUENCE [LARGE SCALE GENOMIC DNA]</scope>
    <source>
        <strain evidence="1 2">LaAM-08-1</strain>
    </source>
</reference>
<accession>A0A0C9WPL8</accession>
<reference evidence="2" key="2">
    <citation type="submission" date="2015-01" db="EMBL/GenBank/DDBJ databases">
        <title>Evolutionary Origins and Diversification of the Mycorrhizal Mutualists.</title>
        <authorList>
            <consortium name="DOE Joint Genome Institute"/>
            <consortium name="Mycorrhizal Genomics Consortium"/>
            <person name="Kohler A."/>
            <person name="Kuo A."/>
            <person name="Nagy L.G."/>
            <person name="Floudas D."/>
            <person name="Copeland A."/>
            <person name="Barry K.W."/>
            <person name="Cichocki N."/>
            <person name="Veneault-Fourrey C."/>
            <person name="LaButti K."/>
            <person name="Lindquist E.A."/>
            <person name="Lipzen A."/>
            <person name="Lundell T."/>
            <person name="Morin E."/>
            <person name="Murat C."/>
            <person name="Riley R."/>
            <person name="Ohm R."/>
            <person name="Sun H."/>
            <person name="Tunlid A."/>
            <person name="Henrissat B."/>
            <person name="Grigoriev I.V."/>
            <person name="Hibbett D.S."/>
            <person name="Martin F."/>
        </authorList>
    </citation>
    <scope>NUCLEOTIDE SEQUENCE [LARGE SCALE GENOMIC DNA]</scope>
    <source>
        <strain evidence="2">LaAM-08-1</strain>
    </source>
</reference>
<sequence>MSQSMKVGNADNQVFNTSHKVSVTQKVEGENVYTGVPHADNRVLGGSDSDAVCATAHVPSITNMHDRMIHSQKKGHLFSNIGNRISNFKSQLLLGIHKKKDHAAYS</sequence>
<evidence type="ECO:0000313" key="2">
    <source>
        <dbReference type="Proteomes" id="UP000054477"/>
    </source>
</evidence>
<proteinExistence type="predicted"/>
<dbReference type="OrthoDB" id="3103637at2759"/>
<protein>
    <submittedName>
        <fullName evidence="1">Uncharacterized protein</fullName>
    </submittedName>
</protein>
<name>A0A0C9WPL8_9AGAR</name>
<dbReference type="AlphaFoldDB" id="A0A0C9WPL8"/>
<gene>
    <name evidence="1" type="ORF">K443DRAFT_112858</name>
</gene>
<dbReference type="HOGENOM" id="CLU_2223694_0_0_1"/>
<evidence type="ECO:0000313" key="1">
    <source>
        <dbReference type="EMBL" id="KIJ92920.1"/>
    </source>
</evidence>
<keyword evidence="2" id="KW-1185">Reference proteome</keyword>